<dbReference type="PROSITE" id="PS00653">
    <property type="entry name" value="GLYCOSYL_HYDROL_F1_2"/>
    <property type="match status" value="1"/>
</dbReference>
<evidence type="ECO:0000256" key="1">
    <source>
        <dbReference type="ARBA" id="ARBA00000448"/>
    </source>
</evidence>
<evidence type="ECO:0000256" key="10">
    <source>
        <dbReference type="RuleBase" id="RU003690"/>
    </source>
</evidence>
<dbReference type="STRING" id="745531.A0A0C3SB44"/>
<dbReference type="SUPFAM" id="SSF51445">
    <property type="entry name" value="(Trans)glycosidases"/>
    <property type="match status" value="1"/>
</dbReference>
<keyword evidence="8" id="KW-0624">Polysaccharide degradation</keyword>
<evidence type="ECO:0000256" key="8">
    <source>
        <dbReference type="ARBA" id="ARBA00023326"/>
    </source>
</evidence>
<dbReference type="AlphaFoldDB" id="A0A0C3SB44"/>
<name>A0A0C3SB44_PHLG1</name>
<dbReference type="GO" id="GO:0030245">
    <property type="term" value="P:cellulose catabolic process"/>
    <property type="evidence" value="ECO:0007669"/>
    <property type="project" value="UniProtKB-KW"/>
</dbReference>
<dbReference type="EC" id="3.2.1.21" evidence="3"/>
<accession>A0A0C3SB44</accession>
<evidence type="ECO:0000256" key="2">
    <source>
        <dbReference type="ARBA" id="ARBA00010838"/>
    </source>
</evidence>
<protein>
    <recommendedName>
        <fullName evidence="3">beta-glucosidase</fullName>
        <ecNumber evidence="3">3.2.1.21</ecNumber>
    </recommendedName>
</protein>
<dbReference type="Gene3D" id="3.20.20.80">
    <property type="entry name" value="Glycosidases"/>
    <property type="match status" value="1"/>
</dbReference>
<gene>
    <name evidence="11" type="ORF">PHLGIDRAFT_28843</name>
</gene>
<evidence type="ECO:0000256" key="4">
    <source>
        <dbReference type="ARBA" id="ARBA00022801"/>
    </source>
</evidence>
<organism evidence="11 12">
    <name type="scientific">Phlebiopsis gigantea (strain 11061_1 CR5-6)</name>
    <name type="common">White-rot fungus</name>
    <name type="synonym">Peniophora gigantea</name>
    <dbReference type="NCBI Taxonomy" id="745531"/>
    <lineage>
        <taxon>Eukaryota</taxon>
        <taxon>Fungi</taxon>
        <taxon>Dikarya</taxon>
        <taxon>Basidiomycota</taxon>
        <taxon>Agaricomycotina</taxon>
        <taxon>Agaricomycetes</taxon>
        <taxon>Polyporales</taxon>
        <taxon>Phanerochaetaceae</taxon>
        <taxon>Phlebiopsis</taxon>
    </lineage>
</organism>
<dbReference type="PANTHER" id="PTHR10353">
    <property type="entry name" value="GLYCOSYL HYDROLASE"/>
    <property type="match status" value="1"/>
</dbReference>
<evidence type="ECO:0000313" key="11">
    <source>
        <dbReference type="EMBL" id="KIP09737.1"/>
    </source>
</evidence>
<dbReference type="FunFam" id="3.20.20.80:FF:000011">
    <property type="entry name" value="Cytosolic beta-glucosidase"/>
    <property type="match status" value="1"/>
</dbReference>
<dbReference type="InterPro" id="IPR033132">
    <property type="entry name" value="GH_1_N_CS"/>
</dbReference>
<evidence type="ECO:0000256" key="7">
    <source>
        <dbReference type="ARBA" id="ARBA00023295"/>
    </source>
</evidence>
<evidence type="ECO:0000256" key="6">
    <source>
        <dbReference type="ARBA" id="ARBA00023277"/>
    </source>
</evidence>
<comment type="similarity">
    <text evidence="2 10">Belongs to the glycosyl hydrolase 1 family.</text>
</comment>
<dbReference type="InterPro" id="IPR017853">
    <property type="entry name" value="GH"/>
</dbReference>
<dbReference type="OrthoDB" id="65569at2759"/>
<dbReference type="PANTHER" id="PTHR10353:SF36">
    <property type="entry name" value="LP05116P"/>
    <property type="match status" value="1"/>
</dbReference>
<keyword evidence="6" id="KW-0119">Carbohydrate metabolism</keyword>
<dbReference type="Proteomes" id="UP000053257">
    <property type="component" value="Unassembled WGS sequence"/>
</dbReference>
<evidence type="ECO:0000256" key="3">
    <source>
        <dbReference type="ARBA" id="ARBA00012744"/>
    </source>
</evidence>
<dbReference type="GO" id="GO:0080079">
    <property type="term" value="F:cellobiose glucosidase activity"/>
    <property type="evidence" value="ECO:0007669"/>
    <property type="project" value="UniProtKB-ARBA"/>
</dbReference>
<dbReference type="PRINTS" id="PR00131">
    <property type="entry name" value="GLHYDRLASE1"/>
</dbReference>
<keyword evidence="7" id="KW-0326">Glycosidase</keyword>
<evidence type="ECO:0000256" key="5">
    <source>
        <dbReference type="ARBA" id="ARBA00023001"/>
    </source>
</evidence>
<keyword evidence="4 11" id="KW-0378">Hydrolase</keyword>
<dbReference type="HOGENOM" id="CLU_001859_1_2_1"/>
<keyword evidence="12" id="KW-1185">Reference proteome</keyword>
<keyword evidence="5" id="KW-0136">Cellulose degradation</keyword>
<proteinExistence type="inferred from homology"/>
<comment type="function">
    <text evidence="9">Plays an important role in cellulose degradation. Shows hydrolytic activity against several glycosidic compounds.</text>
</comment>
<dbReference type="InterPro" id="IPR001360">
    <property type="entry name" value="Glyco_hydro_1"/>
</dbReference>
<sequence length="476" mass="53448">MTQPALLPKSFLWGYATASYQIEGATDVDGRAPSIWDTFCKTPGKIADGSSGDVATDSYKRWKEDVQLLKSYGVKAYRFSISWSRIVPEGGRRDAVNAAGIAHYRALIEELLREGIVPFVASTLYHWDLPQALHDRYGGWLSKDEIVPDFVRYADVCFRSFGDLVQNWITFNEPWVISVLGYGVGVFAPGHVGDAEPWIVSHSVILAHAYAVKLYREQFKARHGGQIGITLDCHWLLPYDDAPENQEAALRGVAFKLAPAPLTALPEPTPRQDPIYKGCYPARVKAVLGDRLPDFTPDEVAVVRGSSDFFGLNTYATHLVRDGGRDELNGFIQTGHTRPDGTPLGTQSDLPWLQTYGPGFRSLLTYLWKTYEQPIYVTENGFPVRGENDLPVEIAVDDADRQEYYRNYAAALLQAVTEDGADVRGYFGWSLLDNFEWAEGYKVRFGVTHVDYETQERTPKKSAGFLRQWFEEHIAV</sequence>
<evidence type="ECO:0000313" key="12">
    <source>
        <dbReference type="Proteomes" id="UP000053257"/>
    </source>
</evidence>
<dbReference type="EMBL" id="KN840462">
    <property type="protein sequence ID" value="KIP09737.1"/>
    <property type="molecule type" value="Genomic_DNA"/>
</dbReference>
<evidence type="ECO:0000256" key="9">
    <source>
        <dbReference type="ARBA" id="ARBA00056775"/>
    </source>
</evidence>
<dbReference type="Pfam" id="PF00232">
    <property type="entry name" value="Glyco_hydro_1"/>
    <property type="match status" value="1"/>
</dbReference>
<comment type="catalytic activity">
    <reaction evidence="1">
        <text>Hydrolysis of terminal, non-reducing beta-D-glucosyl residues with release of beta-D-glucose.</text>
        <dbReference type="EC" id="3.2.1.21"/>
    </reaction>
</comment>
<reference evidence="11 12" key="1">
    <citation type="journal article" date="2014" name="PLoS Genet.">
        <title>Analysis of the Phlebiopsis gigantea genome, transcriptome and secretome provides insight into its pioneer colonization strategies of wood.</title>
        <authorList>
            <person name="Hori C."/>
            <person name="Ishida T."/>
            <person name="Igarashi K."/>
            <person name="Samejima M."/>
            <person name="Suzuki H."/>
            <person name="Master E."/>
            <person name="Ferreira P."/>
            <person name="Ruiz-Duenas F.J."/>
            <person name="Held B."/>
            <person name="Canessa P."/>
            <person name="Larrondo L.F."/>
            <person name="Schmoll M."/>
            <person name="Druzhinina I.S."/>
            <person name="Kubicek C.P."/>
            <person name="Gaskell J.A."/>
            <person name="Kersten P."/>
            <person name="St John F."/>
            <person name="Glasner J."/>
            <person name="Sabat G."/>
            <person name="Splinter BonDurant S."/>
            <person name="Syed K."/>
            <person name="Yadav J."/>
            <person name="Mgbeahuruike A.C."/>
            <person name="Kovalchuk A."/>
            <person name="Asiegbu F.O."/>
            <person name="Lackner G."/>
            <person name="Hoffmeister D."/>
            <person name="Rencoret J."/>
            <person name="Gutierrez A."/>
            <person name="Sun H."/>
            <person name="Lindquist E."/>
            <person name="Barry K."/>
            <person name="Riley R."/>
            <person name="Grigoriev I.V."/>
            <person name="Henrissat B."/>
            <person name="Kues U."/>
            <person name="Berka R.M."/>
            <person name="Martinez A.T."/>
            <person name="Covert S.F."/>
            <person name="Blanchette R.A."/>
            <person name="Cullen D."/>
        </authorList>
    </citation>
    <scope>NUCLEOTIDE SEQUENCE [LARGE SCALE GENOMIC DNA]</scope>
    <source>
        <strain evidence="11 12">11061_1 CR5-6</strain>
    </source>
</reference>